<keyword evidence="2" id="KW-1185">Reference proteome</keyword>
<evidence type="ECO:0000313" key="1">
    <source>
        <dbReference type="EMBL" id="TNN62517.1"/>
    </source>
</evidence>
<dbReference type="AlphaFoldDB" id="A0A4Z2H9E8"/>
<sequence length="59" mass="6656">MNRIHKSAARVSTLLPSGLLRVWKPPAIAEQQMEAHNRIFPLRGFLFLCRVTLDSGPTL</sequence>
<evidence type="ECO:0000313" key="2">
    <source>
        <dbReference type="Proteomes" id="UP000314294"/>
    </source>
</evidence>
<protein>
    <submittedName>
        <fullName evidence="1">Uncharacterized protein</fullName>
    </submittedName>
</protein>
<accession>A0A4Z2H9E8</accession>
<dbReference type="EMBL" id="SRLO01000291">
    <property type="protein sequence ID" value="TNN62517.1"/>
    <property type="molecule type" value="Genomic_DNA"/>
</dbReference>
<proteinExistence type="predicted"/>
<dbReference type="Proteomes" id="UP000314294">
    <property type="component" value="Unassembled WGS sequence"/>
</dbReference>
<name>A0A4Z2H9E8_9TELE</name>
<comment type="caution">
    <text evidence="1">The sequence shown here is derived from an EMBL/GenBank/DDBJ whole genome shotgun (WGS) entry which is preliminary data.</text>
</comment>
<reference evidence="1 2" key="1">
    <citation type="submission" date="2019-03" db="EMBL/GenBank/DDBJ databases">
        <title>First draft genome of Liparis tanakae, snailfish: a comprehensive survey of snailfish specific genes.</title>
        <authorList>
            <person name="Kim W."/>
            <person name="Song I."/>
            <person name="Jeong J.-H."/>
            <person name="Kim D."/>
            <person name="Kim S."/>
            <person name="Ryu S."/>
            <person name="Song J.Y."/>
            <person name="Lee S.K."/>
        </authorList>
    </citation>
    <scope>NUCLEOTIDE SEQUENCE [LARGE SCALE GENOMIC DNA]</scope>
    <source>
        <tissue evidence="1">Muscle</tissue>
    </source>
</reference>
<gene>
    <name evidence="1" type="ORF">EYF80_027220</name>
</gene>
<organism evidence="1 2">
    <name type="scientific">Liparis tanakae</name>
    <name type="common">Tanaka's snailfish</name>
    <dbReference type="NCBI Taxonomy" id="230148"/>
    <lineage>
        <taxon>Eukaryota</taxon>
        <taxon>Metazoa</taxon>
        <taxon>Chordata</taxon>
        <taxon>Craniata</taxon>
        <taxon>Vertebrata</taxon>
        <taxon>Euteleostomi</taxon>
        <taxon>Actinopterygii</taxon>
        <taxon>Neopterygii</taxon>
        <taxon>Teleostei</taxon>
        <taxon>Neoteleostei</taxon>
        <taxon>Acanthomorphata</taxon>
        <taxon>Eupercaria</taxon>
        <taxon>Perciformes</taxon>
        <taxon>Cottioidei</taxon>
        <taxon>Cottales</taxon>
        <taxon>Liparidae</taxon>
        <taxon>Liparis</taxon>
    </lineage>
</organism>